<dbReference type="InterPro" id="IPR036388">
    <property type="entry name" value="WH-like_DNA-bd_sf"/>
</dbReference>
<feature type="domain" description="Response regulatory" evidence="8">
    <location>
        <begin position="4"/>
        <end position="120"/>
    </location>
</feature>
<dbReference type="GO" id="GO:0032993">
    <property type="term" value="C:protein-DNA complex"/>
    <property type="evidence" value="ECO:0007669"/>
    <property type="project" value="TreeGrafter"/>
</dbReference>
<dbReference type="InParanoid" id="A0A5R8Q7T4"/>
<dbReference type="SMART" id="SM00862">
    <property type="entry name" value="Trans_reg_C"/>
    <property type="match status" value="1"/>
</dbReference>
<dbReference type="PANTHER" id="PTHR48111:SF22">
    <property type="entry name" value="REGULATOR OF RPOS"/>
    <property type="match status" value="1"/>
</dbReference>
<evidence type="ECO:0000313" key="11">
    <source>
        <dbReference type="Proteomes" id="UP000306912"/>
    </source>
</evidence>
<reference evidence="10 11" key="1">
    <citation type="submission" date="2019-05" db="EMBL/GenBank/DDBJ databases">
        <title>Culicoidintestinum kansasii gen. nov., sp. nov. from the gastrointestinal tract of the biting midge, Culicoides sonorensis.</title>
        <authorList>
            <person name="Neupane S."/>
            <person name="Ghosh A."/>
            <person name="Gunther S."/>
            <person name="Martin K."/>
            <person name="Zurek L."/>
        </authorList>
    </citation>
    <scope>NUCLEOTIDE SEQUENCE [LARGE SCALE GENOMIC DNA]</scope>
    <source>
        <strain evidence="10 11">CS-1</strain>
    </source>
</reference>
<comment type="caution">
    <text evidence="10">The sequence shown here is derived from an EMBL/GenBank/DDBJ whole genome shotgun (WGS) entry which is preliminary data.</text>
</comment>
<keyword evidence="1 6" id="KW-0597">Phosphoprotein</keyword>
<protein>
    <submittedName>
        <fullName evidence="10">Response regulator transcription factor</fullName>
    </submittedName>
</protein>
<proteinExistence type="predicted"/>
<dbReference type="GO" id="GO:0000156">
    <property type="term" value="F:phosphorelay response regulator activity"/>
    <property type="evidence" value="ECO:0007669"/>
    <property type="project" value="TreeGrafter"/>
</dbReference>
<dbReference type="Gene3D" id="6.10.250.690">
    <property type="match status" value="1"/>
</dbReference>
<evidence type="ECO:0000256" key="6">
    <source>
        <dbReference type="PROSITE-ProRule" id="PRU00169"/>
    </source>
</evidence>
<keyword evidence="11" id="KW-1185">Reference proteome</keyword>
<dbReference type="PANTHER" id="PTHR48111">
    <property type="entry name" value="REGULATOR OF RPOS"/>
    <property type="match status" value="1"/>
</dbReference>
<dbReference type="OrthoDB" id="9790442at2"/>
<dbReference type="InterPro" id="IPR016032">
    <property type="entry name" value="Sig_transdc_resp-reg_C-effctor"/>
</dbReference>
<dbReference type="Pfam" id="PF00072">
    <property type="entry name" value="Response_reg"/>
    <property type="match status" value="1"/>
</dbReference>
<evidence type="ECO:0000259" key="8">
    <source>
        <dbReference type="PROSITE" id="PS50110"/>
    </source>
</evidence>
<dbReference type="GO" id="GO:0006355">
    <property type="term" value="P:regulation of DNA-templated transcription"/>
    <property type="evidence" value="ECO:0007669"/>
    <property type="project" value="InterPro"/>
</dbReference>
<dbReference type="GO" id="GO:0005829">
    <property type="term" value="C:cytosol"/>
    <property type="evidence" value="ECO:0007669"/>
    <property type="project" value="TreeGrafter"/>
</dbReference>
<keyword evidence="5" id="KW-0804">Transcription</keyword>
<feature type="domain" description="OmpR/PhoB-type" evidence="9">
    <location>
        <begin position="130"/>
        <end position="223"/>
    </location>
</feature>
<name>A0A5R8Q7T4_9FIRM</name>
<dbReference type="Gene3D" id="3.40.50.2300">
    <property type="match status" value="1"/>
</dbReference>
<dbReference type="InterPro" id="IPR039420">
    <property type="entry name" value="WalR-like"/>
</dbReference>
<dbReference type="GO" id="GO:0000976">
    <property type="term" value="F:transcription cis-regulatory region binding"/>
    <property type="evidence" value="ECO:0007669"/>
    <property type="project" value="TreeGrafter"/>
</dbReference>
<dbReference type="InterPro" id="IPR001789">
    <property type="entry name" value="Sig_transdc_resp-reg_receiver"/>
</dbReference>
<dbReference type="EMBL" id="VBWP01000011">
    <property type="protein sequence ID" value="TLG71530.1"/>
    <property type="molecule type" value="Genomic_DNA"/>
</dbReference>
<dbReference type="RefSeq" id="WP_138192170.1">
    <property type="nucleotide sequence ID" value="NZ_VBWP01000011.1"/>
</dbReference>
<dbReference type="PROSITE" id="PS50110">
    <property type="entry name" value="RESPONSE_REGULATORY"/>
    <property type="match status" value="1"/>
</dbReference>
<dbReference type="InterPro" id="IPR001867">
    <property type="entry name" value="OmpR/PhoB-type_DNA-bd"/>
</dbReference>
<dbReference type="InterPro" id="IPR011006">
    <property type="entry name" value="CheY-like_superfamily"/>
</dbReference>
<evidence type="ECO:0000256" key="5">
    <source>
        <dbReference type="ARBA" id="ARBA00023163"/>
    </source>
</evidence>
<dbReference type="SUPFAM" id="SSF46894">
    <property type="entry name" value="C-terminal effector domain of the bipartite response regulators"/>
    <property type="match status" value="1"/>
</dbReference>
<feature type="DNA-binding region" description="OmpR/PhoB-type" evidence="7">
    <location>
        <begin position="130"/>
        <end position="223"/>
    </location>
</feature>
<gene>
    <name evidence="10" type="ORF">FEZ08_10580</name>
</gene>
<keyword evidence="3" id="KW-0805">Transcription regulation</keyword>
<dbReference type="Gene3D" id="1.10.10.10">
    <property type="entry name" value="Winged helix-like DNA-binding domain superfamily/Winged helix DNA-binding domain"/>
    <property type="match status" value="1"/>
</dbReference>
<evidence type="ECO:0000256" key="4">
    <source>
        <dbReference type="ARBA" id="ARBA00023125"/>
    </source>
</evidence>
<dbReference type="AlphaFoldDB" id="A0A5R8Q7T4"/>
<evidence type="ECO:0000256" key="3">
    <source>
        <dbReference type="ARBA" id="ARBA00023015"/>
    </source>
</evidence>
<evidence type="ECO:0000256" key="1">
    <source>
        <dbReference type="ARBA" id="ARBA00022553"/>
    </source>
</evidence>
<keyword evidence="2" id="KW-0902">Two-component regulatory system</keyword>
<feature type="modified residue" description="4-aspartylphosphate" evidence="6">
    <location>
        <position position="53"/>
    </location>
</feature>
<dbReference type="Pfam" id="PF00486">
    <property type="entry name" value="Trans_reg_C"/>
    <property type="match status" value="1"/>
</dbReference>
<evidence type="ECO:0000256" key="2">
    <source>
        <dbReference type="ARBA" id="ARBA00023012"/>
    </source>
</evidence>
<dbReference type="PROSITE" id="PS51755">
    <property type="entry name" value="OMPR_PHOB"/>
    <property type="match status" value="1"/>
</dbReference>
<sequence>MNKRVLIVEDETNLARFIELELTFQGFVVEKVVEGNAALEKIAETNYNMIILDSDLPGELQGVDVLKKFRAAQGDVALAIMFSENMTDADEIETLDAGADLLLRKPFEINLLMAHIRAMLRRIKELTHEGAMLTYKDITINTSTYQIFIDDEEKHLTRKEYELLLFLIHNKGSACSRQKIMEEAWGEDFHDDTNSVDVYVRYIRMKLGKDYIRTVRSVGYYVD</sequence>
<dbReference type="Proteomes" id="UP000306912">
    <property type="component" value="Unassembled WGS sequence"/>
</dbReference>
<keyword evidence="4 7" id="KW-0238">DNA-binding</keyword>
<evidence type="ECO:0000256" key="7">
    <source>
        <dbReference type="PROSITE-ProRule" id="PRU01091"/>
    </source>
</evidence>
<dbReference type="CDD" id="cd00383">
    <property type="entry name" value="trans_reg_C"/>
    <property type="match status" value="1"/>
</dbReference>
<dbReference type="SUPFAM" id="SSF52172">
    <property type="entry name" value="CheY-like"/>
    <property type="match status" value="1"/>
</dbReference>
<dbReference type="SMART" id="SM00448">
    <property type="entry name" value="REC"/>
    <property type="match status" value="1"/>
</dbReference>
<evidence type="ECO:0000313" key="10">
    <source>
        <dbReference type="EMBL" id="TLG71530.1"/>
    </source>
</evidence>
<evidence type="ECO:0000259" key="9">
    <source>
        <dbReference type="PROSITE" id="PS51755"/>
    </source>
</evidence>
<accession>A0A5R8Q7T4</accession>
<organism evidence="10 11">
    <name type="scientific">Culicoidibacter larvae</name>
    <dbReference type="NCBI Taxonomy" id="2579976"/>
    <lineage>
        <taxon>Bacteria</taxon>
        <taxon>Bacillati</taxon>
        <taxon>Bacillota</taxon>
        <taxon>Culicoidibacteria</taxon>
        <taxon>Culicoidibacterales</taxon>
        <taxon>Culicoidibacteraceae</taxon>
        <taxon>Culicoidibacter</taxon>
    </lineage>
</organism>